<gene>
    <name evidence="2" type="ORF">LX97_02479</name>
</gene>
<accession>A0ABX5PW45</accession>
<organism evidence="2 3">
    <name type="scientific">Nonlabens dokdonensis</name>
    <dbReference type="NCBI Taxonomy" id="328515"/>
    <lineage>
        <taxon>Bacteria</taxon>
        <taxon>Pseudomonadati</taxon>
        <taxon>Bacteroidota</taxon>
        <taxon>Flavobacteriia</taxon>
        <taxon>Flavobacteriales</taxon>
        <taxon>Flavobacteriaceae</taxon>
        <taxon>Nonlabens</taxon>
    </lineage>
</organism>
<protein>
    <submittedName>
        <fullName evidence="2">Uncharacterized protein</fullName>
    </submittedName>
</protein>
<evidence type="ECO:0000256" key="1">
    <source>
        <dbReference type="SAM" id="Phobius"/>
    </source>
</evidence>
<evidence type="ECO:0000313" key="2">
    <source>
        <dbReference type="EMBL" id="PZX39113.1"/>
    </source>
</evidence>
<feature type="transmembrane region" description="Helical" evidence="1">
    <location>
        <begin position="52"/>
        <end position="71"/>
    </location>
</feature>
<keyword evidence="1" id="KW-1133">Transmembrane helix</keyword>
<evidence type="ECO:0000313" key="3">
    <source>
        <dbReference type="Proteomes" id="UP000248584"/>
    </source>
</evidence>
<dbReference type="EMBL" id="QKZR01000004">
    <property type="protein sequence ID" value="PZX39113.1"/>
    <property type="molecule type" value="Genomic_DNA"/>
</dbReference>
<sequence length="103" mass="12157">MDRKKIIYLIIFVSFICLIFSIKVNINTYQDYIQSTGKTRALFGLSELKFSYKYYFGIISLIGFIIGANYLRKKENRLLLSFAMLISILATIISFFKIWRIFI</sequence>
<keyword evidence="3" id="KW-1185">Reference proteome</keyword>
<feature type="transmembrane region" description="Helical" evidence="1">
    <location>
        <begin position="78"/>
        <end position="99"/>
    </location>
</feature>
<dbReference type="Proteomes" id="UP000248584">
    <property type="component" value="Unassembled WGS sequence"/>
</dbReference>
<keyword evidence="1" id="KW-0812">Transmembrane</keyword>
<keyword evidence="1" id="KW-0472">Membrane</keyword>
<feature type="transmembrane region" description="Helical" evidence="1">
    <location>
        <begin position="7"/>
        <end position="26"/>
    </location>
</feature>
<comment type="caution">
    <text evidence="2">The sequence shown here is derived from an EMBL/GenBank/DDBJ whole genome shotgun (WGS) entry which is preliminary data.</text>
</comment>
<reference evidence="2 3" key="1">
    <citation type="submission" date="2018-06" db="EMBL/GenBank/DDBJ databases">
        <title>Genomic Encyclopedia of Archaeal and Bacterial Type Strains, Phase II (KMG-II): from individual species to whole genera.</title>
        <authorList>
            <person name="Goeker M."/>
        </authorList>
    </citation>
    <scope>NUCLEOTIDE SEQUENCE [LARGE SCALE GENOMIC DNA]</scope>
    <source>
        <strain evidence="2 3">DSM 17205</strain>
    </source>
</reference>
<name>A0ABX5PW45_9FLAO</name>
<proteinExistence type="predicted"/>